<gene>
    <name evidence="1" type="ORF">BN1211_2130</name>
</gene>
<accession>A0A0H5CBN3</accession>
<dbReference type="Proteomes" id="UP000038830">
    <property type="component" value="Unassembled WGS sequence"/>
</dbReference>
<dbReference type="AlphaFoldDB" id="A0A0H5CBN3"/>
<name>A0A0H5CBN3_CYBJN</name>
<organism evidence="1 2">
    <name type="scientific">Cyberlindnera jadinii (strain ATCC 18201 / CBS 1600 / BCRC 20928 / JCM 3617 / NBRC 0987 / NRRL Y-1542)</name>
    <name type="common">Torula yeast</name>
    <name type="synonym">Candida utilis</name>
    <dbReference type="NCBI Taxonomy" id="983966"/>
    <lineage>
        <taxon>Eukaryota</taxon>
        <taxon>Fungi</taxon>
        <taxon>Dikarya</taxon>
        <taxon>Ascomycota</taxon>
        <taxon>Saccharomycotina</taxon>
        <taxon>Saccharomycetes</taxon>
        <taxon>Phaffomycetales</taxon>
        <taxon>Phaffomycetaceae</taxon>
        <taxon>Cyberlindnera</taxon>
    </lineage>
</organism>
<sequence>MSSAVPTLSLVPADVVLKAANSSNTTTSSSTGGAEQLNMNWKTGSFMGMLLLSPIVLGLGL</sequence>
<evidence type="ECO:0000313" key="1">
    <source>
        <dbReference type="EMBL" id="CEP21914.1"/>
    </source>
</evidence>
<reference evidence="2" key="1">
    <citation type="journal article" date="2015" name="J. Biotechnol.">
        <title>The structure of the Cyberlindnera jadinii genome and its relation to Candida utilis analyzed by the occurrence of single nucleotide polymorphisms.</title>
        <authorList>
            <person name="Rupp O."/>
            <person name="Brinkrolf K."/>
            <person name="Buerth C."/>
            <person name="Kunigo M."/>
            <person name="Schneider J."/>
            <person name="Jaenicke S."/>
            <person name="Goesmann A."/>
            <person name="Puehler A."/>
            <person name="Jaeger K.-E."/>
            <person name="Ernst J.F."/>
        </authorList>
    </citation>
    <scope>NUCLEOTIDE SEQUENCE [LARGE SCALE GENOMIC DNA]</scope>
    <source>
        <strain evidence="2">ATCC 18201 / CBS 1600 / BCRC 20928 / JCM 3617 / NBRC 0987 / NRRL Y-1542</strain>
    </source>
</reference>
<protein>
    <submittedName>
        <fullName evidence="1">Uncharacterized protein</fullName>
    </submittedName>
</protein>
<dbReference type="EMBL" id="CDQK01000002">
    <property type="protein sequence ID" value="CEP21914.1"/>
    <property type="molecule type" value="Genomic_DNA"/>
</dbReference>
<proteinExistence type="predicted"/>
<evidence type="ECO:0000313" key="2">
    <source>
        <dbReference type="Proteomes" id="UP000038830"/>
    </source>
</evidence>